<dbReference type="EMBL" id="JAERRH010000046">
    <property type="protein sequence ID" value="MBL1110578.1"/>
    <property type="molecule type" value="Genomic_DNA"/>
</dbReference>
<sequence>MGHYSYLVAGDCQFLYTRDHYDEELAALFIEADRKFIGADGSEVIPGDEWPESECALGYYTTARALRQRLNVQGFTSRRAVASLGEGIDKWRKRYESEEQSQRRERQAQGKSMSETVVRPSREPDQLLASVGEAIRPHRSYESFATVQEYLQYENQSTETVSDVEELRWFVEERNLIRLIIDQAPDDMRVGLNLGELTGCCVHLDTTQPIAGPTRERQLSALPDNAPLIVLTEGSTDSRLLTEAMNITHPHLAGFVRFIDYTGTNARGSAGMLATMVNAFIAAGVANRFVAIADNDAGGHEALAKLKRQRLPMGCQVLHYPDLPLLASYPTIESPSPTVSITNVNGVAGSLEMYLGRDVLTINGTLAPIHLGTFIPAVQRHQGALSKTHKGLVHKAFEEKLRTARRERHSTTADWSGVHAIIESIVHAFD</sequence>
<name>A0ABS1PDX1_9ACTN</name>
<organism evidence="3 4">
    <name type="scientific">Streptomyces musisoli</name>
    <dbReference type="NCBI Taxonomy" id="2802280"/>
    <lineage>
        <taxon>Bacteria</taxon>
        <taxon>Bacillati</taxon>
        <taxon>Actinomycetota</taxon>
        <taxon>Actinomycetes</taxon>
        <taxon>Kitasatosporales</taxon>
        <taxon>Streptomycetaceae</taxon>
        <taxon>Streptomyces</taxon>
    </lineage>
</organism>
<feature type="domain" description="HEPN/Toprim N-terminal" evidence="2">
    <location>
        <begin position="1"/>
        <end position="114"/>
    </location>
</feature>
<dbReference type="Pfam" id="PF18871">
    <property type="entry name" value="HEPN_Toprim_N"/>
    <property type="match status" value="1"/>
</dbReference>
<dbReference type="RefSeq" id="WP_201827832.1">
    <property type="nucleotide sequence ID" value="NZ_JAERRH010000046.1"/>
</dbReference>
<protein>
    <recommendedName>
        <fullName evidence="2">HEPN/Toprim N-terminal domain-containing protein</fullName>
    </recommendedName>
</protein>
<proteinExistence type="predicted"/>
<evidence type="ECO:0000259" key="2">
    <source>
        <dbReference type="Pfam" id="PF18871"/>
    </source>
</evidence>
<gene>
    <name evidence="3" type="ORF">JK361_39575</name>
</gene>
<evidence type="ECO:0000313" key="4">
    <source>
        <dbReference type="Proteomes" id="UP000621386"/>
    </source>
</evidence>
<dbReference type="InterPro" id="IPR041487">
    <property type="entry name" value="HEPN/Toprim-NTD1"/>
</dbReference>
<feature type="region of interest" description="Disordered" evidence="1">
    <location>
        <begin position="95"/>
        <end position="121"/>
    </location>
</feature>
<feature type="compositionally biased region" description="Basic and acidic residues" evidence="1">
    <location>
        <begin position="95"/>
        <end position="108"/>
    </location>
</feature>
<evidence type="ECO:0000313" key="3">
    <source>
        <dbReference type="EMBL" id="MBL1110578.1"/>
    </source>
</evidence>
<reference evidence="3 4" key="1">
    <citation type="submission" date="2021-01" db="EMBL/GenBank/DDBJ databases">
        <title>WGS of actinomycetes isolated from Thailand.</title>
        <authorList>
            <person name="Thawai C."/>
        </authorList>
    </citation>
    <scope>NUCLEOTIDE SEQUENCE [LARGE SCALE GENOMIC DNA]</scope>
    <source>
        <strain evidence="3 4">CH5-8</strain>
    </source>
</reference>
<keyword evidence="4" id="KW-1185">Reference proteome</keyword>
<accession>A0ABS1PDX1</accession>
<evidence type="ECO:0000256" key="1">
    <source>
        <dbReference type="SAM" id="MobiDB-lite"/>
    </source>
</evidence>
<dbReference type="Proteomes" id="UP000621386">
    <property type="component" value="Unassembled WGS sequence"/>
</dbReference>
<comment type="caution">
    <text evidence="3">The sequence shown here is derived from an EMBL/GenBank/DDBJ whole genome shotgun (WGS) entry which is preliminary data.</text>
</comment>